<evidence type="ECO:0000313" key="3">
    <source>
        <dbReference type="EMBL" id="PAV29379.1"/>
    </source>
</evidence>
<keyword evidence="1" id="KW-0597">Phosphoprotein</keyword>
<dbReference type="InterPro" id="IPR001789">
    <property type="entry name" value="Sig_transdc_resp-reg_receiver"/>
</dbReference>
<dbReference type="EMBL" id="NPOA01000007">
    <property type="protein sequence ID" value="PAV29379.1"/>
    <property type="molecule type" value="Genomic_DNA"/>
</dbReference>
<dbReference type="OrthoDB" id="9790669at2"/>
<dbReference type="AlphaFoldDB" id="A0A2A2ICB7"/>
<comment type="caution">
    <text evidence="3">The sequence shown here is derived from an EMBL/GenBank/DDBJ whole genome shotgun (WGS) entry which is preliminary data.</text>
</comment>
<evidence type="ECO:0000313" key="4">
    <source>
        <dbReference type="Proteomes" id="UP000218887"/>
    </source>
</evidence>
<dbReference type="SUPFAM" id="SSF52172">
    <property type="entry name" value="CheY-like"/>
    <property type="match status" value="1"/>
</dbReference>
<name>A0A2A2ICB7_9BACI</name>
<dbReference type="Proteomes" id="UP000218887">
    <property type="component" value="Unassembled WGS sequence"/>
</dbReference>
<feature type="domain" description="Response regulatory" evidence="2">
    <location>
        <begin position="3"/>
        <end position="118"/>
    </location>
</feature>
<dbReference type="InterPro" id="IPR011006">
    <property type="entry name" value="CheY-like_superfamily"/>
</dbReference>
<dbReference type="CDD" id="cd17542">
    <property type="entry name" value="REC_CheY"/>
    <property type="match status" value="1"/>
</dbReference>
<evidence type="ECO:0000259" key="2">
    <source>
        <dbReference type="PROSITE" id="PS50110"/>
    </source>
</evidence>
<reference evidence="3 4" key="1">
    <citation type="submission" date="2017-08" db="EMBL/GenBank/DDBJ databases">
        <title>Virgibacillus indicus sp. nov. and Virgibacillus profoundi sp. nov, two moderately halophilic bacteria isolated from marine sediment by using the Microfluidic Streak Plate.</title>
        <authorList>
            <person name="Xu B."/>
            <person name="Hu B."/>
            <person name="Wang J."/>
            <person name="Zhu Y."/>
            <person name="Huang L."/>
            <person name="Du W."/>
            <person name="Huang Y."/>
        </authorList>
    </citation>
    <scope>NUCLEOTIDE SEQUENCE [LARGE SCALE GENOMIC DNA]</scope>
    <source>
        <strain evidence="3 4">IO3-P3-H5</strain>
    </source>
</reference>
<proteinExistence type="predicted"/>
<dbReference type="GO" id="GO:0000160">
    <property type="term" value="P:phosphorelay signal transduction system"/>
    <property type="evidence" value="ECO:0007669"/>
    <property type="project" value="InterPro"/>
</dbReference>
<feature type="modified residue" description="4-aspartylphosphate" evidence="1">
    <location>
        <position position="53"/>
    </location>
</feature>
<dbReference type="InterPro" id="IPR052048">
    <property type="entry name" value="ST_Response_Regulator"/>
</dbReference>
<organism evidence="3 4">
    <name type="scientific">Virgibacillus profundi</name>
    <dbReference type="NCBI Taxonomy" id="2024555"/>
    <lineage>
        <taxon>Bacteria</taxon>
        <taxon>Bacillati</taxon>
        <taxon>Bacillota</taxon>
        <taxon>Bacilli</taxon>
        <taxon>Bacillales</taxon>
        <taxon>Bacillaceae</taxon>
        <taxon>Virgibacillus</taxon>
    </lineage>
</organism>
<dbReference type="RefSeq" id="WP_095655582.1">
    <property type="nucleotide sequence ID" value="NZ_NPOA01000007.1"/>
</dbReference>
<dbReference type="SMART" id="SM00448">
    <property type="entry name" value="REC"/>
    <property type="match status" value="1"/>
</dbReference>
<dbReference type="Gene3D" id="3.40.50.2300">
    <property type="match status" value="1"/>
</dbReference>
<dbReference type="PROSITE" id="PS50110">
    <property type="entry name" value="RESPONSE_REGULATORY"/>
    <property type="match status" value="1"/>
</dbReference>
<sequence length="128" mass="14406">MAKILVVDDAKFMRVTLAAMLEQGHHEIIGEAENGKEAIERYKELQPELFTMDITMPVMNGIDAIKEIMELDSNAKIIVCSAMGQQKVVVEAIESGAKDFIVKPFDENRVFETVDRVLSEFDQTVTTR</sequence>
<accession>A0A2A2ICB7</accession>
<dbReference type="PANTHER" id="PTHR43228:SF1">
    <property type="entry name" value="TWO-COMPONENT RESPONSE REGULATOR ARR22"/>
    <property type="match status" value="1"/>
</dbReference>
<keyword evidence="4" id="KW-1185">Reference proteome</keyword>
<evidence type="ECO:0000256" key="1">
    <source>
        <dbReference type="PROSITE-ProRule" id="PRU00169"/>
    </source>
</evidence>
<gene>
    <name evidence="3" type="ORF">CIL05_10945</name>
</gene>
<protein>
    <submittedName>
        <fullName evidence="3">Two-component system response regulator</fullName>
    </submittedName>
</protein>
<dbReference type="PANTHER" id="PTHR43228">
    <property type="entry name" value="TWO-COMPONENT RESPONSE REGULATOR"/>
    <property type="match status" value="1"/>
</dbReference>
<dbReference type="Pfam" id="PF00072">
    <property type="entry name" value="Response_reg"/>
    <property type="match status" value="1"/>
</dbReference>